<dbReference type="InterPro" id="IPR004827">
    <property type="entry name" value="bZIP"/>
</dbReference>
<dbReference type="SUPFAM" id="SSF57959">
    <property type="entry name" value="Leucine zipper domain"/>
    <property type="match status" value="1"/>
</dbReference>
<dbReference type="PRINTS" id="PR00042">
    <property type="entry name" value="LEUZIPPRFOS"/>
</dbReference>
<dbReference type="InterPro" id="IPR000837">
    <property type="entry name" value="AP-1"/>
</dbReference>
<dbReference type="GO" id="GO:0006357">
    <property type="term" value="P:regulation of transcription by RNA polymerase II"/>
    <property type="evidence" value="ECO:0007669"/>
    <property type="project" value="InterPro"/>
</dbReference>
<organism evidence="3 4">
    <name type="scientific">Mizuhopecten yessoensis</name>
    <name type="common">Japanese scallop</name>
    <name type="synonym">Patinopecten yessoensis</name>
    <dbReference type="NCBI Taxonomy" id="6573"/>
    <lineage>
        <taxon>Eukaryota</taxon>
        <taxon>Metazoa</taxon>
        <taxon>Spiralia</taxon>
        <taxon>Lophotrochozoa</taxon>
        <taxon>Mollusca</taxon>
        <taxon>Bivalvia</taxon>
        <taxon>Autobranchia</taxon>
        <taxon>Pteriomorphia</taxon>
        <taxon>Pectinida</taxon>
        <taxon>Pectinoidea</taxon>
        <taxon>Pectinidae</taxon>
        <taxon>Mizuhopecten</taxon>
    </lineage>
</organism>
<dbReference type="Gene3D" id="1.20.5.170">
    <property type="match status" value="1"/>
</dbReference>
<dbReference type="OrthoDB" id="6156409at2759"/>
<evidence type="ECO:0000313" key="4">
    <source>
        <dbReference type="Proteomes" id="UP000242188"/>
    </source>
</evidence>
<dbReference type="GO" id="GO:0003700">
    <property type="term" value="F:DNA-binding transcription factor activity"/>
    <property type="evidence" value="ECO:0007669"/>
    <property type="project" value="InterPro"/>
</dbReference>
<accession>A0A210QVZ7</accession>
<sequence length="177" mass="21114">MFAGEEVRLSSPNTEFQEINNSRLQQDDELLLALSDEKIKSDLREKIRKRRHSEGLGDLEVKFYKPKEYEMRPEEKMKSESRKARNRRSARVSRDKRKRQEEELNKEIKDLEEENQKRKNYVINLQNFEKKLRLRFADHLIRCKSAEVTHLRQAVRNNNLQNSIPGTVIVGQTVNYT</sequence>
<protein>
    <recommendedName>
        <fullName evidence="2">BZIP domain-containing protein</fullName>
    </recommendedName>
</protein>
<comment type="caution">
    <text evidence="3">The sequence shown here is derived from an EMBL/GenBank/DDBJ whole genome shotgun (WGS) entry which is preliminary data.</text>
</comment>
<feature type="region of interest" description="Disordered" evidence="1">
    <location>
        <begin position="67"/>
        <end position="106"/>
    </location>
</feature>
<dbReference type="Pfam" id="PF07716">
    <property type="entry name" value="bZIP_2"/>
    <property type="match status" value="1"/>
</dbReference>
<dbReference type="InterPro" id="IPR046347">
    <property type="entry name" value="bZIP_sf"/>
</dbReference>
<dbReference type="AlphaFoldDB" id="A0A210QVZ7"/>
<proteinExistence type="predicted"/>
<dbReference type="Proteomes" id="UP000242188">
    <property type="component" value="Unassembled WGS sequence"/>
</dbReference>
<gene>
    <name evidence="3" type="ORF">KP79_PYT22542</name>
</gene>
<evidence type="ECO:0000313" key="3">
    <source>
        <dbReference type="EMBL" id="OWF52939.1"/>
    </source>
</evidence>
<reference evidence="3 4" key="1">
    <citation type="journal article" date="2017" name="Nat. Ecol. Evol.">
        <title>Scallop genome provides insights into evolution of bilaterian karyotype and development.</title>
        <authorList>
            <person name="Wang S."/>
            <person name="Zhang J."/>
            <person name="Jiao W."/>
            <person name="Li J."/>
            <person name="Xun X."/>
            <person name="Sun Y."/>
            <person name="Guo X."/>
            <person name="Huan P."/>
            <person name="Dong B."/>
            <person name="Zhang L."/>
            <person name="Hu X."/>
            <person name="Sun X."/>
            <person name="Wang J."/>
            <person name="Zhao C."/>
            <person name="Wang Y."/>
            <person name="Wang D."/>
            <person name="Huang X."/>
            <person name="Wang R."/>
            <person name="Lv J."/>
            <person name="Li Y."/>
            <person name="Zhang Z."/>
            <person name="Liu B."/>
            <person name="Lu W."/>
            <person name="Hui Y."/>
            <person name="Liang J."/>
            <person name="Zhou Z."/>
            <person name="Hou R."/>
            <person name="Li X."/>
            <person name="Liu Y."/>
            <person name="Li H."/>
            <person name="Ning X."/>
            <person name="Lin Y."/>
            <person name="Zhao L."/>
            <person name="Xing Q."/>
            <person name="Dou J."/>
            <person name="Li Y."/>
            <person name="Mao J."/>
            <person name="Guo H."/>
            <person name="Dou H."/>
            <person name="Li T."/>
            <person name="Mu C."/>
            <person name="Jiang W."/>
            <person name="Fu Q."/>
            <person name="Fu X."/>
            <person name="Miao Y."/>
            <person name="Liu J."/>
            <person name="Yu Q."/>
            <person name="Li R."/>
            <person name="Liao H."/>
            <person name="Li X."/>
            <person name="Kong Y."/>
            <person name="Jiang Z."/>
            <person name="Chourrout D."/>
            <person name="Li R."/>
            <person name="Bao Z."/>
        </authorList>
    </citation>
    <scope>NUCLEOTIDE SEQUENCE [LARGE SCALE GENOMIC DNA]</scope>
    <source>
        <strain evidence="3 4">PY_sf001</strain>
    </source>
</reference>
<name>A0A210QVZ7_MIZYE</name>
<dbReference type="GO" id="GO:0003677">
    <property type="term" value="F:DNA binding"/>
    <property type="evidence" value="ECO:0007669"/>
    <property type="project" value="InterPro"/>
</dbReference>
<dbReference type="PROSITE" id="PS50217">
    <property type="entry name" value="BZIP"/>
    <property type="match status" value="1"/>
</dbReference>
<feature type="compositionally biased region" description="Basic residues" evidence="1">
    <location>
        <begin position="84"/>
        <end position="97"/>
    </location>
</feature>
<feature type="domain" description="BZIP" evidence="2">
    <location>
        <begin position="76"/>
        <end position="139"/>
    </location>
</feature>
<evidence type="ECO:0000259" key="2">
    <source>
        <dbReference type="PROSITE" id="PS50217"/>
    </source>
</evidence>
<evidence type="ECO:0000256" key="1">
    <source>
        <dbReference type="SAM" id="MobiDB-lite"/>
    </source>
</evidence>
<keyword evidence="4" id="KW-1185">Reference proteome</keyword>
<feature type="compositionally biased region" description="Basic and acidic residues" evidence="1">
    <location>
        <begin position="67"/>
        <end position="83"/>
    </location>
</feature>
<dbReference type="EMBL" id="NEDP02001607">
    <property type="protein sequence ID" value="OWF52939.1"/>
    <property type="molecule type" value="Genomic_DNA"/>
</dbReference>